<dbReference type="InterPro" id="IPR013783">
    <property type="entry name" value="Ig-like_fold"/>
</dbReference>
<dbReference type="PANTHER" id="PTHR34220">
    <property type="entry name" value="SENSOR HISTIDINE KINASE YPDA"/>
    <property type="match status" value="1"/>
</dbReference>
<keyword evidence="5" id="KW-1185">Reference proteome</keyword>
<feature type="transmembrane region" description="Helical" evidence="1">
    <location>
        <begin position="730"/>
        <end position="750"/>
    </location>
</feature>
<keyword evidence="1" id="KW-0472">Membrane</keyword>
<dbReference type="Gene3D" id="3.30.565.10">
    <property type="entry name" value="Histidine kinase-like ATPase, C-terminal domain"/>
    <property type="match status" value="1"/>
</dbReference>
<sequence length="994" mass="116590">MNKVLSLLLFFTSLLYSQHPCFYHLTEKDGLPDFEFYDMLLDSNGFLWLAANNGLFRYDGKTFRSYTNSDNTGLSVFGLFEDKQQRIWCNNLAGQIFYVENDTLNTFIDISHYTTAERVHEFAIFDDHLYINSNKELFQININTRKIDFLRSGNCDNKDCQTFSLKKIKDQLWYRKGEKSKVFTILSRDRTRETVDIPFLYSRLFKTTNHTFLTSGHYTFNKKLYYWDQKSQRYFEIKFPKHLQPNRIVDIKEDNKGFIWLSTNIGAIRFKWKGNEAIGFKHLFPNKFVSRVIQDYSGHYWFSTIKNGIYIIPNLDIISYTTQNSRIATNEIRSLTKDSASNLYYSIDHKGFGKIDIQKDSVYPFTKFSKHVAEITKLEYEKDYNMLVSLGHGNNLYTIEGKERLISEIGWKDYKILSNDLILFSSIKGSGIKRNNFIEHKGSNSDIIDYEKIFRKKRSYVNHYNKKEHKIYIGYIDGLFVYDKKYNEKKILYNNQPIFTKNIKETDDGTIWVSTHKYGLLGIKNDEIVEHYDNNNGLSCIKIRQIETDGNHVWVSTDKALQFLKRDSKNRVVTEITTIDRSDGLQALDILDMQVIKDKLFLATLKGLIQINTEQNFNNQISPLIAIDQIKINQRDTILKNSYTLPYDTNVNISFNSTSFLNPSVTKKFKYRLKGSDIDWITTTSQQVQYSSFPPGQYIFEAKAVNHDGIESVEAQKVTFKILPPYWVTWWFYVLIAIAATPLLLIYFTIRIKKIKYRDLLEQQKKDTELELINSKLTALQSQMNPHFLFNALNSIQEFILNNQKYKASDYLSKFADLVRIYLEYSKRNMINLEEEIETLQLYLELENARFNDEIEYDIEVEDDPSIMICQIPPLLIQPYVENAIKHGFLHKEGIKKLEISFSFSKYIDNNIICKIRDNGIGREASMQINHANSRHNSFATEAGKTRLELLKTRQNRRVGVQIIDLKKNTIAIGTEVIIRIPIIKNHENRSTYY</sequence>
<dbReference type="OrthoDB" id="9809670at2"/>
<evidence type="ECO:0008006" key="6">
    <source>
        <dbReference type="Google" id="ProtNLM"/>
    </source>
</evidence>
<dbReference type="Gene3D" id="2.130.10.10">
    <property type="entry name" value="YVTN repeat-like/Quinoprotein amine dehydrogenase"/>
    <property type="match status" value="3"/>
</dbReference>
<evidence type="ECO:0000256" key="1">
    <source>
        <dbReference type="SAM" id="Phobius"/>
    </source>
</evidence>
<accession>A0A504J5J2</accession>
<evidence type="ECO:0000313" key="4">
    <source>
        <dbReference type="EMBL" id="TPN86176.1"/>
    </source>
</evidence>
<comment type="caution">
    <text evidence="4">The sequence shown here is derived from an EMBL/GenBank/DDBJ whole genome shotgun (WGS) entry which is preliminary data.</text>
</comment>
<feature type="domain" description="Signal transduction histidine kinase internal region" evidence="2">
    <location>
        <begin position="776"/>
        <end position="854"/>
    </location>
</feature>
<dbReference type="InterPro" id="IPR011123">
    <property type="entry name" value="Y_Y_Y"/>
</dbReference>
<evidence type="ECO:0000313" key="5">
    <source>
        <dbReference type="Proteomes" id="UP000315540"/>
    </source>
</evidence>
<dbReference type="EMBL" id="VFWZ01000003">
    <property type="protein sequence ID" value="TPN86176.1"/>
    <property type="molecule type" value="Genomic_DNA"/>
</dbReference>
<dbReference type="AlphaFoldDB" id="A0A504J5J2"/>
<dbReference type="SUPFAM" id="SSF55874">
    <property type="entry name" value="ATPase domain of HSP90 chaperone/DNA topoisomerase II/histidine kinase"/>
    <property type="match status" value="1"/>
</dbReference>
<dbReference type="GO" id="GO:0016020">
    <property type="term" value="C:membrane"/>
    <property type="evidence" value="ECO:0007669"/>
    <property type="project" value="InterPro"/>
</dbReference>
<dbReference type="GO" id="GO:0000155">
    <property type="term" value="F:phosphorelay sensor kinase activity"/>
    <property type="evidence" value="ECO:0007669"/>
    <property type="project" value="InterPro"/>
</dbReference>
<dbReference type="Pfam" id="PF06580">
    <property type="entry name" value="His_kinase"/>
    <property type="match status" value="1"/>
</dbReference>
<dbReference type="RefSeq" id="WP_140593573.1">
    <property type="nucleotide sequence ID" value="NZ_VFWZ01000003.1"/>
</dbReference>
<feature type="domain" description="Two component regulator three Y" evidence="3">
    <location>
        <begin position="668"/>
        <end position="723"/>
    </location>
</feature>
<dbReference type="Proteomes" id="UP000315540">
    <property type="component" value="Unassembled WGS sequence"/>
</dbReference>
<dbReference type="InterPro" id="IPR050640">
    <property type="entry name" value="Bact_2-comp_sensor_kinase"/>
</dbReference>
<organism evidence="4 5">
    <name type="scientific">Aquimarina algicola</name>
    <dbReference type="NCBI Taxonomy" id="2589995"/>
    <lineage>
        <taxon>Bacteria</taxon>
        <taxon>Pseudomonadati</taxon>
        <taxon>Bacteroidota</taxon>
        <taxon>Flavobacteriia</taxon>
        <taxon>Flavobacteriales</taxon>
        <taxon>Flavobacteriaceae</taxon>
        <taxon>Aquimarina</taxon>
    </lineage>
</organism>
<name>A0A504J5J2_9FLAO</name>
<protein>
    <recommendedName>
        <fullName evidence="6">Signal transduction histidine kinase internal region domain-containing protein</fullName>
    </recommendedName>
</protein>
<dbReference type="Pfam" id="PF07495">
    <property type="entry name" value="Y_Y_Y"/>
    <property type="match status" value="1"/>
</dbReference>
<proteinExistence type="predicted"/>
<gene>
    <name evidence="4" type="ORF">FHK87_12965</name>
</gene>
<evidence type="ECO:0000259" key="3">
    <source>
        <dbReference type="Pfam" id="PF07495"/>
    </source>
</evidence>
<dbReference type="InterPro" id="IPR036890">
    <property type="entry name" value="HATPase_C_sf"/>
</dbReference>
<reference evidence="4 5" key="1">
    <citation type="submission" date="2019-06" db="EMBL/GenBank/DDBJ databases">
        <authorList>
            <person name="Meng X."/>
        </authorList>
    </citation>
    <scope>NUCLEOTIDE SEQUENCE [LARGE SCALE GENOMIC DNA]</scope>
    <source>
        <strain evidence="4 5">M625</strain>
    </source>
</reference>
<dbReference type="PANTHER" id="PTHR34220:SF7">
    <property type="entry name" value="SENSOR HISTIDINE KINASE YPDA"/>
    <property type="match status" value="1"/>
</dbReference>
<dbReference type="Gene3D" id="2.60.40.10">
    <property type="entry name" value="Immunoglobulins"/>
    <property type="match status" value="1"/>
</dbReference>
<keyword evidence="1" id="KW-1133">Transmembrane helix</keyword>
<dbReference type="SUPFAM" id="SSF63829">
    <property type="entry name" value="Calcium-dependent phosphotriesterase"/>
    <property type="match status" value="2"/>
</dbReference>
<evidence type="ECO:0000259" key="2">
    <source>
        <dbReference type="Pfam" id="PF06580"/>
    </source>
</evidence>
<dbReference type="InterPro" id="IPR010559">
    <property type="entry name" value="Sig_transdc_His_kin_internal"/>
</dbReference>
<dbReference type="InterPro" id="IPR015943">
    <property type="entry name" value="WD40/YVTN_repeat-like_dom_sf"/>
</dbReference>
<keyword evidence="1" id="KW-0812">Transmembrane</keyword>